<feature type="compositionally biased region" description="Low complexity" evidence="4">
    <location>
        <begin position="250"/>
        <end position="260"/>
    </location>
</feature>
<dbReference type="InterPro" id="IPR019734">
    <property type="entry name" value="TPR_rpt"/>
</dbReference>
<dbReference type="Gene3D" id="1.25.40.10">
    <property type="entry name" value="Tetratricopeptide repeat domain"/>
    <property type="match status" value="1"/>
</dbReference>
<dbReference type="SMART" id="SM00666">
    <property type="entry name" value="PB1"/>
    <property type="match status" value="1"/>
</dbReference>
<feature type="region of interest" description="Disordered" evidence="4">
    <location>
        <begin position="285"/>
        <end position="342"/>
    </location>
</feature>
<dbReference type="Gene3D" id="3.10.20.90">
    <property type="entry name" value="Phosphatidylinositol 3-kinase Catalytic Subunit, Chain A, domain 1"/>
    <property type="match status" value="1"/>
</dbReference>
<feature type="repeat" description="TPR" evidence="3">
    <location>
        <begin position="36"/>
        <end position="69"/>
    </location>
</feature>
<feature type="domain" description="PB1" evidence="5">
    <location>
        <begin position="450"/>
        <end position="536"/>
    </location>
</feature>
<keyword evidence="1" id="KW-0677">Repeat</keyword>
<evidence type="ECO:0000256" key="2">
    <source>
        <dbReference type="ARBA" id="ARBA00022803"/>
    </source>
</evidence>
<dbReference type="PROSITE" id="PS51745">
    <property type="entry name" value="PB1"/>
    <property type="match status" value="1"/>
</dbReference>
<dbReference type="Proteomes" id="UP000309038">
    <property type="component" value="Unassembled WGS sequence"/>
</dbReference>
<gene>
    <name evidence="6" type="ORF">EW026_g539</name>
</gene>
<dbReference type="EMBL" id="SGPJ01000008">
    <property type="protein sequence ID" value="THH02249.1"/>
    <property type="molecule type" value="Genomic_DNA"/>
</dbReference>
<dbReference type="AlphaFoldDB" id="A0A4S4KU51"/>
<protein>
    <recommendedName>
        <fullName evidence="5">PB1 domain-containing protein</fullName>
    </recommendedName>
</protein>
<feature type="region of interest" description="Disordered" evidence="4">
    <location>
        <begin position="211"/>
        <end position="266"/>
    </location>
</feature>
<dbReference type="SMART" id="SM00028">
    <property type="entry name" value="TPR"/>
    <property type="match status" value="2"/>
</dbReference>
<dbReference type="SUPFAM" id="SSF54277">
    <property type="entry name" value="CAD &amp; PB1 domains"/>
    <property type="match status" value="1"/>
</dbReference>
<dbReference type="SUPFAM" id="SSF48452">
    <property type="entry name" value="TPR-like"/>
    <property type="match status" value="1"/>
</dbReference>
<keyword evidence="2 3" id="KW-0802">TPR repeat</keyword>
<dbReference type="InterPro" id="IPR051864">
    <property type="entry name" value="NCF2_NOXA1"/>
</dbReference>
<reference evidence="6 7" key="1">
    <citation type="submission" date="2019-02" db="EMBL/GenBank/DDBJ databases">
        <title>Genome sequencing of the rare red list fungi Phlebia centrifuga.</title>
        <authorList>
            <person name="Buettner E."/>
            <person name="Kellner H."/>
        </authorList>
    </citation>
    <scope>NUCLEOTIDE SEQUENCE [LARGE SCALE GENOMIC DNA]</scope>
    <source>
        <strain evidence="6 7">DSM 108282</strain>
    </source>
</reference>
<feature type="compositionally biased region" description="Low complexity" evidence="4">
    <location>
        <begin position="394"/>
        <end position="408"/>
    </location>
</feature>
<feature type="compositionally biased region" description="Polar residues" evidence="4">
    <location>
        <begin position="225"/>
        <end position="236"/>
    </location>
</feature>
<evidence type="ECO:0000256" key="1">
    <source>
        <dbReference type="ARBA" id="ARBA00022737"/>
    </source>
</evidence>
<dbReference type="InterPro" id="IPR053793">
    <property type="entry name" value="PB1-like"/>
</dbReference>
<dbReference type="InterPro" id="IPR011990">
    <property type="entry name" value="TPR-like_helical_dom_sf"/>
</dbReference>
<feature type="compositionally biased region" description="Polar residues" evidence="4">
    <location>
        <begin position="384"/>
        <end position="393"/>
    </location>
</feature>
<dbReference type="PANTHER" id="PTHR15175">
    <property type="entry name" value="NEUTROPHIL CYTOSOLIC FACTOR 2, NEUTROPHIL NADPH OXIDASE FACTOR 2"/>
    <property type="match status" value="1"/>
</dbReference>
<organism evidence="6 7">
    <name type="scientific">Hermanssonia centrifuga</name>
    <dbReference type="NCBI Taxonomy" id="98765"/>
    <lineage>
        <taxon>Eukaryota</taxon>
        <taxon>Fungi</taxon>
        <taxon>Dikarya</taxon>
        <taxon>Basidiomycota</taxon>
        <taxon>Agaricomycotina</taxon>
        <taxon>Agaricomycetes</taxon>
        <taxon>Polyporales</taxon>
        <taxon>Meruliaceae</taxon>
        <taxon>Hermanssonia</taxon>
    </lineage>
</organism>
<dbReference type="PANTHER" id="PTHR15175:SF0">
    <property type="entry name" value="SH3 DOMAIN-CONTAINING PROTEIN C23A1.17"/>
    <property type="match status" value="1"/>
</dbReference>
<name>A0A4S4KU51_9APHY</name>
<evidence type="ECO:0000313" key="7">
    <source>
        <dbReference type="Proteomes" id="UP000309038"/>
    </source>
</evidence>
<evidence type="ECO:0000259" key="5">
    <source>
        <dbReference type="PROSITE" id="PS51745"/>
    </source>
</evidence>
<evidence type="ECO:0000313" key="6">
    <source>
        <dbReference type="EMBL" id="THH02249.1"/>
    </source>
</evidence>
<sequence length="536" mass="57873">MSLKAELETWAAALKAYDEEDYEKSLELFSAIGDSSKILTNMGLIYATLGEHEAAVEQFIAATQLDQFLAVAYFQCGVSNFLLQRYDLAFRDFDGALLYLRGNQNINYEQLGLKFKLYSAEVLFNKGLSQIYMGASRQPVGVLYRPSENKLKNAKTKDYLGKAKLVATSDASDAYTTFTGVTRFKQGISPSGVMLDDAPVSNLNRAATVAVTSRPSVPDEDRPQASLQRAKTTINVPSDARDRIRALNTGSAPGSSPSSPVRDGGNNAAIADAALASASAGLARSATSASRNMPSGPMRGLSVRRPGGPAPPSLGIQGVGAAAAAGMSSSRSSPTSSGRKPEARLTEFYDDYLDSYGATEEVPPLPTTQRSPDRVANWARNNANPATSAGVQRSRSMAPPSSYAPSSAGGTLRRKTTRRTARTARSTYYEDEDEGYASLDYEEGPFEMTKIRVKIHYQDDTRGMALDAALPFDDFVDRVTAKFGKSFNGLGLKFKDEDGGKVSLRDDMDYELAIETARESAKGKPEGRLEIWCVDL</sequence>
<evidence type="ECO:0000256" key="4">
    <source>
        <dbReference type="SAM" id="MobiDB-lite"/>
    </source>
</evidence>
<feature type="compositionally biased region" description="Basic residues" evidence="4">
    <location>
        <begin position="412"/>
        <end position="422"/>
    </location>
</feature>
<dbReference type="Pfam" id="PF00564">
    <property type="entry name" value="PB1"/>
    <property type="match status" value="1"/>
</dbReference>
<keyword evidence="7" id="KW-1185">Reference proteome</keyword>
<proteinExistence type="predicted"/>
<comment type="caution">
    <text evidence="6">The sequence shown here is derived from an EMBL/GenBank/DDBJ whole genome shotgun (WGS) entry which is preliminary data.</text>
</comment>
<feature type="compositionally biased region" description="Low complexity" evidence="4">
    <location>
        <begin position="315"/>
        <end position="338"/>
    </location>
</feature>
<accession>A0A4S4KU51</accession>
<evidence type="ECO:0000256" key="3">
    <source>
        <dbReference type="PROSITE-ProRule" id="PRU00339"/>
    </source>
</evidence>
<dbReference type="InterPro" id="IPR000270">
    <property type="entry name" value="PB1_dom"/>
</dbReference>
<dbReference type="PROSITE" id="PS50005">
    <property type="entry name" value="TPR"/>
    <property type="match status" value="1"/>
</dbReference>
<feature type="region of interest" description="Disordered" evidence="4">
    <location>
        <begin position="384"/>
        <end position="429"/>
    </location>
</feature>